<keyword evidence="2" id="KW-1185">Reference proteome</keyword>
<accession>A0A2P8F5X0</accession>
<dbReference type="GO" id="GO:0000271">
    <property type="term" value="P:polysaccharide biosynthetic process"/>
    <property type="evidence" value="ECO:0007669"/>
    <property type="project" value="InterPro"/>
</dbReference>
<name>A0A2P8F5X0_9RHOB</name>
<dbReference type="Pfam" id="PF05159">
    <property type="entry name" value="Capsule_synth"/>
    <property type="match status" value="1"/>
</dbReference>
<dbReference type="InterPro" id="IPR007833">
    <property type="entry name" value="Capsule_polysaccharide_synth"/>
</dbReference>
<evidence type="ECO:0000313" key="2">
    <source>
        <dbReference type="Proteomes" id="UP000240418"/>
    </source>
</evidence>
<dbReference type="GO" id="GO:0015774">
    <property type="term" value="P:polysaccharide transport"/>
    <property type="evidence" value="ECO:0007669"/>
    <property type="project" value="InterPro"/>
</dbReference>
<dbReference type="OrthoDB" id="6713140at2"/>
<evidence type="ECO:0000313" key="1">
    <source>
        <dbReference type="EMBL" id="PSL17107.1"/>
    </source>
</evidence>
<protein>
    <submittedName>
        <fullName evidence="1">Capsular polysaccharide biosynthesis protein</fullName>
    </submittedName>
</protein>
<dbReference type="Proteomes" id="UP000240418">
    <property type="component" value="Unassembled WGS sequence"/>
</dbReference>
<dbReference type="EMBL" id="PYGJ01000021">
    <property type="protein sequence ID" value="PSL17107.1"/>
    <property type="molecule type" value="Genomic_DNA"/>
</dbReference>
<dbReference type="SUPFAM" id="SSF53756">
    <property type="entry name" value="UDP-Glycosyltransferase/glycogen phosphorylase"/>
    <property type="match status" value="1"/>
</dbReference>
<gene>
    <name evidence="1" type="ORF">CLV88_12117</name>
</gene>
<proteinExistence type="predicted"/>
<reference evidence="1 2" key="1">
    <citation type="submission" date="2018-03" db="EMBL/GenBank/DDBJ databases">
        <title>Genomic Encyclopedia of Archaeal and Bacterial Type Strains, Phase II (KMG-II): from individual species to whole genera.</title>
        <authorList>
            <person name="Goeker M."/>
        </authorList>
    </citation>
    <scope>NUCLEOTIDE SEQUENCE [LARGE SCALE GENOMIC DNA]</scope>
    <source>
        <strain evidence="1 2">DSM 100673</strain>
    </source>
</reference>
<sequence>MPRIVFHLPPHLLQRVPRAAKGFYGELHHALHEAGGHVEFRERAFLRAHVAFEDDAFHFVHQGLVDMPNVLNTGPSYLRDFWYADPKGVFGESSMRSKMFDPSSVRKERAAKYFSWLRERILNKRLSKHRQPDEKVAFDGGHVAVFLQGESLPVLRAGFVSEVEMVAGVIDATPDRPILIKRHPRNEAQESWSDIQAMAADHERVMLVDANVHDILEGAALSCSISSSVSVEGMLHRVPALVFGRTDFHHCAVTVETPLETGRAVASALQTDWPFEAFLFWFFRQNGLDLRSKVWRRTLSERMGQFSPSGFG</sequence>
<dbReference type="RefSeq" id="WP_106610321.1">
    <property type="nucleotide sequence ID" value="NZ_PYGJ01000021.1"/>
</dbReference>
<comment type="caution">
    <text evidence="1">The sequence shown here is derived from an EMBL/GenBank/DDBJ whole genome shotgun (WGS) entry which is preliminary data.</text>
</comment>
<dbReference type="AlphaFoldDB" id="A0A2P8F5X0"/>
<organism evidence="1 2">
    <name type="scientific">Shimia abyssi</name>
    <dbReference type="NCBI Taxonomy" id="1662395"/>
    <lineage>
        <taxon>Bacteria</taxon>
        <taxon>Pseudomonadati</taxon>
        <taxon>Pseudomonadota</taxon>
        <taxon>Alphaproteobacteria</taxon>
        <taxon>Rhodobacterales</taxon>
        <taxon>Roseobacteraceae</taxon>
    </lineage>
</organism>